<dbReference type="Gene3D" id="1.10.840.10">
    <property type="entry name" value="Ras guanine-nucleotide exchange factors catalytic domain"/>
    <property type="match status" value="1"/>
</dbReference>
<dbReference type="PROSITE" id="PS50009">
    <property type="entry name" value="RASGEF_CAT"/>
    <property type="match status" value="1"/>
</dbReference>
<dbReference type="EMBL" id="KB007796">
    <property type="protein sequence ID" value="ELR25666.1"/>
    <property type="molecule type" value="Genomic_DNA"/>
</dbReference>
<proteinExistence type="predicted"/>
<dbReference type="InterPro" id="IPR036964">
    <property type="entry name" value="RASGEF_cat_dom_sf"/>
</dbReference>
<evidence type="ECO:0000259" key="3">
    <source>
        <dbReference type="PROSITE" id="PS50009"/>
    </source>
</evidence>
<dbReference type="InterPro" id="IPR001895">
    <property type="entry name" value="RASGEF_cat_dom"/>
</dbReference>
<keyword evidence="1 2" id="KW-0344">Guanine-nucleotide releasing factor</keyword>
<dbReference type="GO" id="GO:0005886">
    <property type="term" value="C:plasma membrane"/>
    <property type="evidence" value="ECO:0007669"/>
    <property type="project" value="TreeGrafter"/>
</dbReference>
<dbReference type="InterPro" id="IPR008937">
    <property type="entry name" value="Ras-like_GEF"/>
</dbReference>
<dbReference type="OrthoDB" id="10254377at2759"/>
<dbReference type="Proteomes" id="UP000011083">
    <property type="component" value="Unassembled WGS sequence"/>
</dbReference>
<evidence type="ECO:0000313" key="4">
    <source>
        <dbReference type="EMBL" id="ELR25666.1"/>
    </source>
</evidence>
<dbReference type="GeneID" id="14926731"/>
<dbReference type="SUPFAM" id="SSF48366">
    <property type="entry name" value="Ras GEF"/>
    <property type="match status" value="1"/>
</dbReference>
<dbReference type="VEuPathDB" id="AmoebaDB:ACA1_319960"/>
<dbReference type="PROSITE" id="PS00720">
    <property type="entry name" value="RASGEF"/>
    <property type="match status" value="1"/>
</dbReference>
<keyword evidence="5" id="KW-1185">Reference proteome</keyword>
<evidence type="ECO:0000256" key="2">
    <source>
        <dbReference type="PROSITE-ProRule" id="PRU00168"/>
    </source>
</evidence>
<dbReference type="GO" id="GO:0005085">
    <property type="term" value="F:guanyl-nucleotide exchange factor activity"/>
    <property type="evidence" value="ECO:0007669"/>
    <property type="project" value="UniProtKB-KW"/>
</dbReference>
<dbReference type="InterPro" id="IPR023578">
    <property type="entry name" value="Ras_GEF_dom_sf"/>
</dbReference>
<sequence>MARRENQQASAANHKSADPLLKPILPINMQSDRMMFLDLHPLEVARQMTLVEFNLYKKIQACELHHSAWTKGRAPNVQAITERFNKVCFWVATEIITTEDHATRIEVLSRFIQVALYLRSMNNFHGVMEIYASLNLGCVQRLKSTWRDVDKKYISKLKEIEVMFDTSSNYKNYRDRLDVIEPPLIPFQGVFLADLTFIEEVPSHLKTGQVNFEKMHLVSKVISEVERYQKTPYKFYPVVPIEEYLENVTTLPEKELYDVAKKCELSAQAAEKEETGSVRLRGTTIGSLRRKERKRPGLDEWMPQSFLHGEKQLKELEKQEKKLQRSISFRVQQKGRNRSSTYSG</sequence>
<accession>L8HMQ5</accession>
<dbReference type="Pfam" id="PF00617">
    <property type="entry name" value="RasGEF"/>
    <property type="match status" value="1"/>
</dbReference>
<protein>
    <submittedName>
        <fullName evidence="4">RasGEF domain containing protein</fullName>
    </submittedName>
</protein>
<dbReference type="AlphaFoldDB" id="L8HMQ5"/>
<organism evidence="4 5">
    <name type="scientific">Acanthamoeba castellanii (strain ATCC 30010 / Neff)</name>
    <dbReference type="NCBI Taxonomy" id="1257118"/>
    <lineage>
        <taxon>Eukaryota</taxon>
        <taxon>Amoebozoa</taxon>
        <taxon>Discosea</taxon>
        <taxon>Longamoebia</taxon>
        <taxon>Centramoebida</taxon>
        <taxon>Acanthamoebidae</taxon>
        <taxon>Acanthamoeba</taxon>
    </lineage>
</organism>
<reference evidence="4 5" key="1">
    <citation type="journal article" date="2013" name="Genome Biol.">
        <title>Genome of Acanthamoeba castellanii highlights extensive lateral gene transfer and early evolution of tyrosine kinase signaling.</title>
        <authorList>
            <person name="Clarke M."/>
            <person name="Lohan A.J."/>
            <person name="Liu B."/>
            <person name="Lagkouvardos I."/>
            <person name="Roy S."/>
            <person name="Zafar N."/>
            <person name="Bertelli C."/>
            <person name="Schilde C."/>
            <person name="Kianianmomeni A."/>
            <person name="Burglin T.R."/>
            <person name="Frech C."/>
            <person name="Turcotte B."/>
            <person name="Kopec K.O."/>
            <person name="Synnott J.M."/>
            <person name="Choo C."/>
            <person name="Paponov I."/>
            <person name="Finkler A."/>
            <person name="Soon Heng Tan C."/>
            <person name="Hutchins A.P."/>
            <person name="Weinmeier T."/>
            <person name="Rattei T."/>
            <person name="Chu J.S."/>
            <person name="Gimenez G."/>
            <person name="Irimia M."/>
            <person name="Rigden D.J."/>
            <person name="Fitzpatrick D.A."/>
            <person name="Lorenzo-Morales J."/>
            <person name="Bateman A."/>
            <person name="Chiu C.H."/>
            <person name="Tang P."/>
            <person name="Hegemann P."/>
            <person name="Fromm H."/>
            <person name="Raoult D."/>
            <person name="Greub G."/>
            <person name="Miranda-Saavedra D."/>
            <person name="Chen N."/>
            <person name="Nash P."/>
            <person name="Ginger M.L."/>
            <person name="Horn M."/>
            <person name="Schaap P."/>
            <person name="Caler L."/>
            <person name="Loftus B."/>
        </authorList>
    </citation>
    <scope>NUCLEOTIDE SEQUENCE [LARGE SCALE GENOMIC DNA]</scope>
    <source>
        <strain evidence="4 5">Neff</strain>
    </source>
</reference>
<evidence type="ECO:0000256" key="1">
    <source>
        <dbReference type="ARBA" id="ARBA00022658"/>
    </source>
</evidence>
<dbReference type="GO" id="GO:0007265">
    <property type="term" value="P:Ras protein signal transduction"/>
    <property type="evidence" value="ECO:0007669"/>
    <property type="project" value="TreeGrafter"/>
</dbReference>
<dbReference type="KEGG" id="acan:ACA1_319960"/>
<evidence type="ECO:0000313" key="5">
    <source>
        <dbReference type="Proteomes" id="UP000011083"/>
    </source>
</evidence>
<dbReference type="CDD" id="cd00155">
    <property type="entry name" value="RasGEF"/>
    <property type="match status" value="1"/>
</dbReference>
<feature type="domain" description="Ras-GEF" evidence="3">
    <location>
        <begin position="40"/>
        <end position="266"/>
    </location>
</feature>
<dbReference type="SMART" id="SM00147">
    <property type="entry name" value="RasGEF"/>
    <property type="match status" value="1"/>
</dbReference>
<dbReference type="RefSeq" id="XP_004358224.1">
    <property type="nucleotide sequence ID" value="XM_004358167.1"/>
</dbReference>
<dbReference type="STRING" id="1257118.L8HMQ5"/>
<gene>
    <name evidence="4" type="ORF">ACA1_319960</name>
</gene>
<dbReference type="PANTHER" id="PTHR23113:SF370">
    <property type="entry name" value="RAS GUANINE NUCLEOTIDE EXCHANGE FACTOR P"/>
    <property type="match status" value="1"/>
</dbReference>
<dbReference type="PANTHER" id="PTHR23113">
    <property type="entry name" value="GUANINE NUCLEOTIDE EXCHANGE FACTOR"/>
    <property type="match status" value="1"/>
</dbReference>
<name>L8HMQ5_ACACF</name>
<dbReference type="InterPro" id="IPR019804">
    <property type="entry name" value="Ras_G-nucl-exch_fac_CS"/>
</dbReference>